<organism evidence="3 4">
    <name type="scientific">Streptomyces jumonjinensis</name>
    <dbReference type="NCBI Taxonomy" id="1945"/>
    <lineage>
        <taxon>Bacteria</taxon>
        <taxon>Bacillati</taxon>
        <taxon>Actinomycetota</taxon>
        <taxon>Actinomycetes</taxon>
        <taxon>Kitasatosporales</taxon>
        <taxon>Streptomycetaceae</taxon>
        <taxon>Streptomyces</taxon>
    </lineage>
</organism>
<dbReference type="EMBL" id="VCLA01000171">
    <property type="protein sequence ID" value="MQT03557.1"/>
    <property type="molecule type" value="Genomic_DNA"/>
</dbReference>
<reference evidence="3 4" key="1">
    <citation type="submission" date="2019-05" db="EMBL/GenBank/DDBJ databases">
        <title>Comparative genomics and metabolomics analyses of clavulanic acid producing Streptomyces species provides insight into specialized metabolism and evolution of beta-lactam biosynthetic gene clusters.</title>
        <authorList>
            <person name="Moore M.A."/>
            <person name="Cruz-Morales P."/>
            <person name="Barona Gomez F."/>
            <person name="Kapil T."/>
        </authorList>
    </citation>
    <scope>NUCLEOTIDE SEQUENCE [LARGE SCALE GENOMIC DNA]</scope>
    <source>
        <strain evidence="3 4">NRRL 5741</strain>
    </source>
</reference>
<feature type="compositionally biased region" description="Basic residues" evidence="1">
    <location>
        <begin position="360"/>
        <end position="369"/>
    </location>
</feature>
<dbReference type="InterPro" id="IPR001646">
    <property type="entry name" value="5peptide_repeat"/>
</dbReference>
<evidence type="ECO:0000313" key="3">
    <source>
        <dbReference type="EMBL" id="MQT03557.1"/>
    </source>
</evidence>
<accession>A0A646KNC0</accession>
<dbReference type="SUPFAM" id="SSF141571">
    <property type="entry name" value="Pentapeptide repeat-like"/>
    <property type="match status" value="1"/>
</dbReference>
<name>A0A646KNC0_STRJU</name>
<dbReference type="RefSeq" id="WP_153525079.1">
    <property type="nucleotide sequence ID" value="NZ_JBEPDZ010000061.1"/>
</dbReference>
<dbReference type="Gene3D" id="2.160.20.80">
    <property type="entry name" value="E3 ubiquitin-protein ligase SopA"/>
    <property type="match status" value="1"/>
</dbReference>
<keyword evidence="2" id="KW-0812">Transmembrane</keyword>
<dbReference type="AlphaFoldDB" id="A0A646KNC0"/>
<dbReference type="Proteomes" id="UP000419138">
    <property type="component" value="Unassembled WGS sequence"/>
</dbReference>
<protein>
    <submittedName>
        <fullName evidence="3">Pentapeptide repeat-containing protein</fullName>
    </submittedName>
</protein>
<evidence type="ECO:0000313" key="4">
    <source>
        <dbReference type="Proteomes" id="UP000419138"/>
    </source>
</evidence>
<dbReference type="Pfam" id="PF13576">
    <property type="entry name" value="Pentapeptide_3"/>
    <property type="match status" value="2"/>
</dbReference>
<evidence type="ECO:0000256" key="1">
    <source>
        <dbReference type="SAM" id="MobiDB-lite"/>
    </source>
</evidence>
<dbReference type="OrthoDB" id="3602494at2"/>
<feature type="transmembrane region" description="Helical" evidence="2">
    <location>
        <begin position="440"/>
        <end position="460"/>
    </location>
</feature>
<proteinExistence type="predicted"/>
<comment type="caution">
    <text evidence="3">The sequence shown here is derived from an EMBL/GenBank/DDBJ whole genome shotgun (WGS) entry which is preliminary data.</text>
</comment>
<feature type="region of interest" description="Disordered" evidence="1">
    <location>
        <begin position="338"/>
        <end position="377"/>
    </location>
</feature>
<keyword evidence="2" id="KW-0472">Membrane</keyword>
<sequence length="554" mass="60517">MSTPSPSAPYWPHCAHGADPTDPVGCRGIQIPGHTACLAHLTDTDRDTYLAGLAPGADIDHRGTPFTEDLLNRLLNTVRDPTTTHPHLGTARFGGARFSGPARFSEARFSGDAWFSGARFDDGWFVEARFSGEAWFDWAQFSRIAWFDRARFSGDARFGGARFSGPARFGGAQFLAASWWGPVVCEATVDLSGAVFEAPVTLEIAARWVRCTRTRWQSTATVRVRRASVDLGHAVLEAPLAVIAHPTPFTRPNVGILDESGLPGSGAVRVVSVQGVDAAHLVLTDTDLSDCLFSGAFHLDQLRLEGRTTLASTPTGWHRKGISPVRWTRRRTLAEEQHWRAQTAGQPATPVGAPPEPRRWRTGPHHPHPARTPDPDDIAPLYRQLRKAFEDGKNEPGAADFYYGECEMRRHDRTGTPKAERRLLWAYWLLSGYGLRAGRALGWLAAAMLGTIVLLMAFGLPTSSPKQEATGTVPAGGGTVTFIIDKQDPKNPTGDRFTSKRFDKALNVTLNSVVFRSSGQDLTTTGTYIEMASRILEPALLALAVLAIRGRIKR</sequence>
<keyword evidence="2" id="KW-1133">Transmembrane helix</keyword>
<keyword evidence="4" id="KW-1185">Reference proteome</keyword>
<gene>
    <name evidence="3" type="ORF">FF041_26285</name>
</gene>
<evidence type="ECO:0000256" key="2">
    <source>
        <dbReference type="SAM" id="Phobius"/>
    </source>
</evidence>